<evidence type="ECO:0000313" key="2">
    <source>
        <dbReference type="Proteomes" id="UP000183192"/>
    </source>
</evidence>
<accession>A0A1J4T696</accession>
<proteinExistence type="predicted"/>
<evidence type="ECO:0000313" key="1">
    <source>
        <dbReference type="EMBL" id="OIO07306.1"/>
    </source>
</evidence>
<sequence>MVIADSNFYFSKKEVKQSENIVYKEWLNINKFKQVKKECYKRENKLIKSVRSDLAVFCEAYQSYIPVLYSVQIIEDKVEENLFKKLLLKLSFKKTNELLSRLNTPLQDNFYKKEEYDLLHADNLASHVKEYEWIYSRYGELHPYTIIQAKKKLKTFDKEKYKKQKRIISRL</sequence>
<organism evidence="1 2">
    <name type="scientific">Candidatus Falkowbacteria bacterium CG1_02_37_44</name>
    <dbReference type="NCBI Taxonomy" id="1805146"/>
    <lineage>
        <taxon>Bacteria</taxon>
        <taxon>Candidatus Falkowiibacteriota</taxon>
    </lineage>
</organism>
<dbReference type="Proteomes" id="UP000183192">
    <property type="component" value="Unassembled WGS sequence"/>
</dbReference>
<reference evidence="1 2" key="1">
    <citation type="journal article" date="2016" name="Environ. Microbiol.">
        <title>Genomic resolution of a cold subsurface aquifer community provides metabolic insights for novel microbes adapted to high CO concentrations.</title>
        <authorList>
            <person name="Probst A.J."/>
            <person name="Castelle C.J."/>
            <person name="Singh A."/>
            <person name="Brown C.T."/>
            <person name="Anantharaman K."/>
            <person name="Sharon I."/>
            <person name="Hug L.A."/>
            <person name="Burstein D."/>
            <person name="Emerson J.B."/>
            <person name="Thomas B.C."/>
            <person name="Banfield J.F."/>
        </authorList>
    </citation>
    <scope>NUCLEOTIDE SEQUENCE [LARGE SCALE GENOMIC DNA]</scope>
    <source>
        <strain evidence="1">CG1_02_37_44</strain>
    </source>
</reference>
<protein>
    <submittedName>
        <fullName evidence="1">Uncharacterized protein</fullName>
    </submittedName>
</protein>
<dbReference type="STRING" id="1805146.AUJ27_02730"/>
<comment type="caution">
    <text evidence="1">The sequence shown here is derived from an EMBL/GenBank/DDBJ whole genome shotgun (WGS) entry which is preliminary data.</text>
</comment>
<dbReference type="AlphaFoldDB" id="A0A1J4T696"/>
<gene>
    <name evidence="1" type="ORF">AUJ27_02730</name>
</gene>
<name>A0A1J4T696_9BACT</name>
<dbReference type="EMBL" id="MNUU01000051">
    <property type="protein sequence ID" value="OIO07306.1"/>
    <property type="molecule type" value="Genomic_DNA"/>
</dbReference>